<evidence type="ECO:0000256" key="1">
    <source>
        <dbReference type="SAM" id="MobiDB-lite"/>
    </source>
</evidence>
<reference evidence="2" key="2">
    <citation type="submission" date="2023-06" db="EMBL/GenBank/DDBJ databases">
        <authorList>
            <consortium name="Lawrence Berkeley National Laboratory"/>
            <person name="Mondo S.J."/>
            <person name="Hensen N."/>
            <person name="Bonometti L."/>
            <person name="Westerberg I."/>
            <person name="Brannstrom I.O."/>
            <person name="Guillou S."/>
            <person name="Cros-Aarteil S."/>
            <person name="Calhoun S."/>
            <person name="Haridas S."/>
            <person name="Kuo A."/>
            <person name="Pangilinan J."/>
            <person name="Riley R."/>
            <person name="Labutti K."/>
            <person name="Andreopoulos B."/>
            <person name="Lipzen A."/>
            <person name="Chen C."/>
            <person name="Yanf M."/>
            <person name="Daum C."/>
            <person name="Ng V."/>
            <person name="Clum A."/>
            <person name="Steindorff A."/>
            <person name="Ohm R."/>
            <person name="Martin F."/>
            <person name="Silar P."/>
            <person name="Natvig D."/>
            <person name="Lalanne C."/>
            <person name="Gautier V."/>
            <person name="Ament-Velasquez S.L."/>
            <person name="Kruys A."/>
            <person name="Hutchinson M.I."/>
            <person name="Powell A.J."/>
            <person name="Barry K."/>
            <person name="Miller A.N."/>
            <person name="Grigoriev I.V."/>
            <person name="Debuchy R."/>
            <person name="Gladieux P."/>
            <person name="Thoren M.H."/>
            <person name="Johannesson H."/>
        </authorList>
    </citation>
    <scope>NUCLEOTIDE SEQUENCE</scope>
    <source>
        <strain evidence="2">PSN324</strain>
    </source>
</reference>
<proteinExistence type="predicted"/>
<sequence>MAVYNNNASVFRQTGPGPMGSRRIRGNTNTNTNTTTNNKRLSVKMGAYTVTKPSEKHSLSNGWAASNGTAQFKARLEQYVGDATTPNGHFVVANAPRPSPGTPANPISGPEIIVNPFGNPHPLSVSANAFLNNARARGAIIVKSAAEAQRLRAGQPRKSCLKRPGSQSFLPRRVRFDAEDRAPGDHKRWMSDMRKQQKERKKTGQVDQSDSAKWEPSFLCEDFPMTGVSEAQDAAAARLIAFENELDEQHKLAKYLTQVNKAQTSVISSKRQRHLHPCLRR</sequence>
<comment type="caution">
    <text evidence="2">The sequence shown here is derived from an EMBL/GenBank/DDBJ whole genome shotgun (WGS) entry which is preliminary data.</text>
</comment>
<dbReference type="Proteomes" id="UP001321749">
    <property type="component" value="Unassembled WGS sequence"/>
</dbReference>
<feature type="region of interest" description="Disordered" evidence="1">
    <location>
        <begin position="171"/>
        <end position="212"/>
    </location>
</feature>
<gene>
    <name evidence="2" type="ORF">QBC42DRAFT_256216</name>
</gene>
<reference evidence="2" key="1">
    <citation type="journal article" date="2023" name="Mol. Phylogenet. Evol.">
        <title>Genome-scale phylogeny and comparative genomics of the fungal order Sordariales.</title>
        <authorList>
            <person name="Hensen N."/>
            <person name="Bonometti L."/>
            <person name="Westerberg I."/>
            <person name="Brannstrom I.O."/>
            <person name="Guillou S."/>
            <person name="Cros-Aarteil S."/>
            <person name="Calhoun S."/>
            <person name="Haridas S."/>
            <person name="Kuo A."/>
            <person name="Mondo S."/>
            <person name="Pangilinan J."/>
            <person name="Riley R."/>
            <person name="LaButti K."/>
            <person name="Andreopoulos B."/>
            <person name="Lipzen A."/>
            <person name="Chen C."/>
            <person name="Yan M."/>
            <person name="Daum C."/>
            <person name="Ng V."/>
            <person name="Clum A."/>
            <person name="Steindorff A."/>
            <person name="Ohm R.A."/>
            <person name="Martin F."/>
            <person name="Silar P."/>
            <person name="Natvig D.O."/>
            <person name="Lalanne C."/>
            <person name="Gautier V."/>
            <person name="Ament-Velasquez S.L."/>
            <person name="Kruys A."/>
            <person name="Hutchinson M.I."/>
            <person name="Powell A.J."/>
            <person name="Barry K."/>
            <person name="Miller A.N."/>
            <person name="Grigoriev I.V."/>
            <person name="Debuchy R."/>
            <person name="Gladieux P."/>
            <person name="Hiltunen Thoren M."/>
            <person name="Johannesson H."/>
        </authorList>
    </citation>
    <scope>NUCLEOTIDE SEQUENCE</scope>
    <source>
        <strain evidence="2">PSN324</strain>
    </source>
</reference>
<feature type="compositionally biased region" description="Basic and acidic residues" evidence="1">
    <location>
        <begin position="174"/>
        <end position="196"/>
    </location>
</feature>
<feature type="compositionally biased region" description="Polar residues" evidence="1">
    <location>
        <begin position="1"/>
        <end position="12"/>
    </location>
</feature>
<dbReference type="EMBL" id="MU865108">
    <property type="protein sequence ID" value="KAK4457565.1"/>
    <property type="molecule type" value="Genomic_DNA"/>
</dbReference>
<protein>
    <submittedName>
        <fullName evidence="2">Uncharacterized protein</fullName>
    </submittedName>
</protein>
<evidence type="ECO:0000313" key="2">
    <source>
        <dbReference type="EMBL" id="KAK4457565.1"/>
    </source>
</evidence>
<dbReference type="AlphaFoldDB" id="A0AAV9HCT4"/>
<evidence type="ECO:0000313" key="3">
    <source>
        <dbReference type="Proteomes" id="UP001321749"/>
    </source>
</evidence>
<feature type="compositionally biased region" description="Low complexity" evidence="1">
    <location>
        <begin position="27"/>
        <end position="38"/>
    </location>
</feature>
<keyword evidence="3" id="KW-1185">Reference proteome</keyword>
<feature type="region of interest" description="Disordered" evidence="1">
    <location>
        <begin position="1"/>
        <end position="38"/>
    </location>
</feature>
<name>A0AAV9HCT4_9PEZI</name>
<organism evidence="2 3">
    <name type="scientific">Cladorrhinum samala</name>
    <dbReference type="NCBI Taxonomy" id="585594"/>
    <lineage>
        <taxon>Eukaryota</taxon>
        <taxon>Fungi</taxon>
        <taxon>Dikarya</taxon>
        <taxon>Ascomycota</taxon>
        <taxon>Pezizomycotina</taxon>
        <taxon>Sordariomycetes</taxon>
        <taxon>Sordariomycetidae</taxon>
        <taxon>Sordariales</taxon>
        <taxon>Podosporaceae</taxon>
        <taxon>Cladorrhinum</taxon>
    </lineage>
</organism>
<accession>A0AAV9HCT4</accession>